<dbReference type="AlphaFoldDB" id="A0A1N7HBU1"/>
<dbReference type="EMBL" id="FTNR01000052">
    <property type="protein sequence ID" value="SIS22160.1"/>
    <property type="molecule type" value="Genomic_DNA"/>
</dbReference>
<protein>
    <submittedName>
        <fullName evidence="2">Winged helix-turn helix</fullName>
    </submittedName>
</protein>
<sequence>MSSGPRPVSLTLTAQDRSDLEAVTRRATSSQRDGFRARIVLLAAEGYNNTEIATELSCTRKTVRKWRGRFAETGRAGLADAARPGCPPTYDDSVRALITAIACELPSKRNLPLSRLSITDVHMVAVTEIDHCPSPSTIAAWLKQAAIKPWTCTSWKRPRDPEFAQKAAPVLDLYNGTWNDKDLTERDVIICADEKTAIKARARHRSPPGPGTSMRVEHEYERHGGCTYQAALNASTGEVYGRCVTRNTRANFERLVEEVMSHPICSAADRVFWILDNGSAHHPNTFTWWLKKQYDNVEVLHLPKGGSWLNQIELYFAVLTRKALTGGSFASVVELMHQIAGFEVLWNAVPEPFEWTYTTKDLEKLLERHPTIE</sequence>
<dbReference type="Proteomes" id="UP000185936">
    <property type="component" value="Unassembled WGS sequence"/>
</dbReference>
<organism evidence="2 3">
    <name type="scientific">Natronorubrum thiooxidans</name>
    <dbReference type="NCBI Taxonomy" id="308853"/>
    <lineage>
        <taxon>Archaea</taxon>
        <taxon>Methanobacteriati</taxon>
        <taxon>Methanobacteriota</taxon>
        <taxon>Stenosarchaea group</taxon>
        <taxon>Halobacteria</taxon>
        <taxon>Halobacteriales</taxon>
        <taxon>Natrialbaceae</taxon>
        <taxon>Natronorubrum</taxon>
    </lineage>
</organism>
<dbReference type="InterPro" id="IPR009057">
    <property type="entry name" value="Homeodomain-like_sf"/>
</dbReference>
<dbReference type="InterPro" id="IPR036397">
    <property type="entry name" value="RNaseH_sf"/>
</dbReference>
<accession>A0A1N7HBU1</accession>
<dbReference type="InterPro" id="IPR047655">
    <property type="entry name" value="Transpos_IS630-like"/>
</dbReference>
<dbReference type="OrthoDB" id="209611at2157"/>
<dbReference type="SUPFAM" id="SSF46689">
    <property type="entry name" value="Homeodomain-like"/>
    <property type="match status" value="1"/>
</dbReference>
<dbReference type="RefSeq" id="WP_076611036.1">
    <property type="nucleotide sequence ID" value="NZ_FTNR01000052.1"/>
</dbReference>
<evidence type="ECO:0000313" key="3">
    <source>
        <dbReference type="Proteomes" id="UP000185936"/>
    </source>
</evidence>
<dbReference type="Pfam" id="PF13565">
    <property type="entry name" value="HTH_32"/>
    <property type="match status" value="1"/>
</dbReference>
<evidence type="ECO:0000313" key="2">
    <source>
        <dbReference type="EMBL" id="SIS22160.1"/>
    </source>
</evidence>
<evidence type="ECO:0000259" key="1">
    <source>
        <dbReference type="Pfam" id="PF13358"/>
    </source>
</evidence>
<dbReference type="Gene3D" id="1.10.10.10">
    <property type="entry name" value="Winged helix-like DNA-binding domain superfamily/Winged helix DNA-binding domain"/>
    <property type="match status" value="1"/>
</dbReference>
<feature type="domain" description="Tc1-like transposase DDE" evidence="1">
    <location>
        <begin position="189"/>
        <end position="335"/>
    </location>
</feature>
<dbReference type="STRING" id="308853.SAMN05421752_1521"/>
<dbReference type="GO" id="GO:0003676">
    <property type="term" value="F:nucleic acid binding"/>
    <property type="evidence" value="ECO:0007669"/>
    <property type="project" value="InterPro"/>
</dbReference>
<proteinExistence type="predicted"/>
<dbReference type="Pfam" id="PF13358">
    <property type="entry name" value="DDE_3"/>
    <property type="match status" value="1"/>
</dbReference>
<gene>
    <name evidence="2" type="ORF">SAMN05421752_1521</name>
</gene>
<dbReference type="InterPro" id="IPR036388">
    <property type="entry name" value="WH-like_DNA-bd_sf"/>
</dbReference>
<name>A0A1N7HBU1_9EURY</name>
<dbReference type="Gene3D" id="3.30.420.10">
    <property type="entry name" value="Ribonuclease H-like superfamily/Ribonuclease H"/>
    <property type="match status" value="1"/>
</dbReference>
<keyword evidence="3" id="KW-1185">Reference proteome</keyword>
<reference evidence="3" key="1">
    <citation type="submission" date="2017-01" db="EMBL/GenBank/DDBJ databases">
        <authorList>
            <person name="Varghese N."/>
            <person name="Submissions S."/>
        </authorList>
    </citation>
    <scope>NUCLEOTIDE SEQUENCE [LARGE SCALE GENOMIC DNA]</scope>
    <source>
        <strain evidence="3">type strain: HArc-</strain>
    </source>
</reference>
<dbReference type="NCBIfam" id="NF033545">
    <property type="entry name" value="transpos_IS630"/>
    <property type="match status" value="1"/>
</dbReference>
<dbReference type="InterPro" id="IPR038717">
    <property type="entry name" value="Tc1-like_DDE_dom"/>
</dbReference>